<dbReference type="STRING" id="1114924.SAMN05216258_10365"/>
<dbReference type="PANTHER" id="PTHR21058:SF0">
    <property type="entry name" value="6,7-DIMETHYL-8-RIBITYLLUMAZINE SYNTHASE"/>
    <property type="match status" value="1"/>
</dbReference>
<comment type="pathway">
    <text evidence="1 7">Cofactor biosynthesis; riboflavin biosynthesis; riboflavin from 2-hydroxy-3-oxobutyl phosphate and 5-amino-6-(D-ribitylamino)uracil: step 1/2.</text>
</comment>
<comment type="function">
    <text evidence="7">Catalyzes the formation of 6,7-dimethyl-8-ribityllumazine by condensation of 5-amino-6-(D-ribitylamino)uracil with 3,4-dihydroxy-2-butanone 4-phosphate. This is the penultimate step in the biosynthesis of riboflavin.</text>
</comment>
<evidence type="ECO:0000256" key="7">
    <source>
        <dbReference type="HAMAP-Rule" id="MF_00178"/>
    </source>
</evidence>
<name>A0A1I3DX87_9RHOB</name>
<dbReference type="InterPro" id="IPR034964">
    <property type="entry name" value="LS"/>
</dbReference>
<feature type="active site" description="Proton donor" evidence="7">
    <location>
        <position position="93"/>
    </location>
</feature>
<evidence type="ECO:0000313" key="9">
    <source>
        <dbReference type="Proteomes" id="UP000199377"/>
    </source>
</evidence>
<dbReference type="OrthoDB" id="9797659at2"/>
<evidence type="ECO:0000256" key="3">
    <source>
        <dbReference type="ARBA" id="ARBA00012664"/>
    </source>
</evidence>
<dbReference type="Gene3D" id="3.40.50.960">
    <property type="entry name" value="Lumazine/riboflavin synthase"/>
    <property type="match status" value="1"/>
</dbReference>
<dbReference type="Proteomes" id="UP000199377">
    <property type="component" value="Unassembled WGS sequence"/>
</dbReference>
<feature type="binding site" evidence="7">
    <location>
        <position position="132"/>
    </location>
    <ligand>
        <name>(2S)-2-hydroxy-3-oxobutyl phosphate</name>
        <dbReference type="ChEBI" id="CHEBI:58830"/>
    </ligand>
</feature>
<comment type="catalytic activity">
    <reaction evidence="6 7">
        <text>(2S)-2-hydroxy-3-oxobutyl phosphate + 5-amino-6-(D-ribitylamino)uracil = 6,7-dimethyl-8-(1-D-ribityl)lumazine + phosphate + 2 H2O + H(+)</text>
        <dbReference type="Rhea" id="RHEA:26152"/>
        <dbReference type="ChEBI" id="CHEBI:15377"/>
        <dbReference type="ChEBI" id="CHEBI:15378"/>
        <dbReference type="ChEBI" id="CHEBI:15934"/>
        <dbReference type="ChEBI" id="CHEBI:43474"/>
        <dbReference type="ChEBI" id="CHEBI:58201"/>
        <dbReference type="ChEBI" id="CHEBI:58830"/>
        <dbReference type="EC" id="2.5.1.78"/>
    </reaction>
</comment>
<feature type="binding site" evidence="7">
    <location>
        <begin position="85"/>
        <end position="87"/>
    </location>
    <ligand>
        <name>5-amino-6-(D-ribitylamino)uracil</name>
        <dbReference type="ChEBI" id="CHEBI:15934"/>
    </ligand>
</feature>
<dbReference type="GO" id="GO:0000906">
    <property type="term" value="F:6,7-dimethyl-8-ribityllumazine synthase activity"/>
    <property type="evidence" value="ECO:0007669"/>
    <property type="project" value="UniProtKB-UniRule"/>
</dbReference>
<dbReference type="InterPro" id="IPR002180">
    <property type="entry name" value="LS/RS"/>
</dbReference>
<dbReference type="RefSeq" id="WP_092858875.1">
    <property type="nucleotide sequence ID" value="NZ_FOQH01000003.1"/>
</dbReference>
<proteinExistence type="inferred from homology"/>
<evidence type="ECO:0000313" key="8">
    <source>
        <dbReference type="EMBL" id="SFH91364.1"/>
    </source>
</evidence>
<keyword evidence="9" id="KW-1185">Reference proteome</keyword>
<protein>
    <recommendedName>
        <fullName evidence="3 7">6,7-dimethyl-8-ribityllumazine synthase</fullName>
        <shortName evidence="7">DMRL synthase</shortName>
        <shortName evidence="7">LS</shortName>
        <shortName evidence="7">Lumazine synthase</shortName>
        <ecNumber evidence="3 7">2.5.1.78</ecNumber>
    </recommendedName>
</protein>
<sequence length="164" mass="17364">MDRTQTTTIETRAPGAGPRVAFIRARWHADIVDQSREGFLLELARLTNGAAEVETFDVPGAFEIPLLAKKLAQSGRFEAVVGAAFVVDGGIYRHEFVAQAVVSGLMQVGLETGVPALSVSLTPQAYQETEAHNGFFSSHFVGKGEEAARAVVGTLDAHARAAAA</sequence>
<gene>
    <name evidence="7" type="primary">ribH</name>
    <name evidence="8" type="ORF">SAMN05216258_10365</name>
</gene>
<feature type="binding site" evidence="7">
    <location>
        <begin position="61"/>
        <end position="63"/>
    </location>
    <ligand>
        <name>5-amino-6-(D-ribitylamino)uracil</name>
        <dbReference type="ChEBI" id="CHEBI:15934"/>
    </ligand>
</feature>
<dbReference type="UniPathway" id="UPA00275">
    <property type="reaction ID" value="UER00404"/>
</dbReference>
<accession>A0A1I3DX87</accession>
<dbReference type="GO" id="GO:0009231">
    <property type="term" value="P:riboflavin biosynthetic process"/>
    <property type="evidence" value="ECO:0007669"/>
    <property type="project" value="UniProtKB-UniRule"/>
</dbReference>
<dbReference type="AlphaFoldDB" id="A0A1I3DX87"/>
<evidence type="ECO:0000256" key="4">
    <source>
        <dbReference type="ARBA" id="ARBA00022619"/>
    </source>
</evidence>
<dbReference type="GO" id="GO:0005829">
    <property type="term" value="C:cytosol"/>
    <property type="evidence" value="ECO:0007669"/>
    <property type="project" value="TreeGrafter"/>
</dbReference>
<keyword evidence="5 7" id="KW-0808">Transferase</keyword>
<reference evidence="8 9" key="1">
    <citation type="submission" date="2016-10" db="EMBL/GenBank/DDBJ databases">
        <authorList>
            <person name="de Groot N.N."/>
        </authorList>
    </citation>
    <scope>NUCLEOTIDE SEQUENCE [LARGE SCALE GENOMIC DNA]</scope>
    <source>
        <strain evidence="8 9">CGMCC 1.11030</strain>
    </source>
</reference>
<keyword evidence="4 7" id="KW-0686">Riboflavin biosynthesis</keyword>
<dbReference type="InterPro" id="IPR036467">
    <property type="entry name" value="LS/RS_sf"/>
</dbReference>
<evidence type="ECO:0000256" key="1">
    <source>
        <dbReference type="ARBA" id="ARBA00004917"/>
    </source>
</evidence>
<dbReference type="EC" id="2.5.1.78" evidence="3 7"/>
<dbReference type="HAMAP" id="MF_00178">
    <property type="entry name" value="Lumazine_synth"/>
    <property type="match status" value="1"/>
</dbReference>
<dbReference type="NCBIfam" id="NF009084">
    <property type="entry name" value="PRK12419.1"/>
    <property type="match status" value="1"/>
</dbReference>
<dbReference type="Pfam" id="PF00885">
    <property type="entry name" value="DMRL_synthase"/>
    <property type="match status" value="1"/>
</dbReference>
<dbReference type="SUPFAM" id="SSF52121">
    <property type="entry name" value="Lumazine synthase"/>
    <property type="match status" value="1"/>
</dbReference>
<comment type="similarity">
    <text evidence="2 7">Belongs to the DMRL synthase family.</text>
</comment>
<evidence type="ECO:0000256" key="6">
    <source>
        <dbReference type="ARBA" id="ARBA00048785"/>
    </source>
</evidence>
<feature type="binding site" evidence="7">
    <location>
        <position position="27"/>
    </location>
    <ligand>
        <name>5-amino-6-(D-ribitylamino)uracil</name>
        <dbReference type="ChEBI" id="CHEBI:15934"/>
    </ligand>
</feature>
<evidence type="ECO:0000256" key="2">
    <source>
        <dbReference type="ARBA" id="ARBA00007424"/>
    </source>
</evidence>
<feature type="binding site" evidence="7">
    <location>
        <position position="118"/>
    </location>
    <ligand>
        <name>5-amino-6-(D-ribitylamino)uracil</name>
        <dbReference type="ChEBI" id="CHEBI:15934"/>
    </ligand>
</feature>
<dbReference type="GO" id="GO:0009349">
    <property type="term" value="C:riboflavin synthase complex"/>
    <property type="evidence" value="ECO:0007669"/>
    <property type="project" value="InterPro"/>
</dbReference>
<dbReference type="EMBL" id="FOQH01000003">
    <property type="protein sequence ID" value="SFH91364.1"/>
    <property type="molecule type" value="Genomic_DNA"/>
</dbReference>
<evidence type="ECO:0000256" key="5">
    <source>
        <dbReference type="ARBA" id="ARBA00022679"/>
    </source>
</evidence>
<organism evidence="8 9">
    <name type="scientific">Albimonas pacifica</name>
    <dbReference type="NCBI Taxonomy" id="1114924"/>
    <lineage>
        <taxon>Bacteria</taxon>
        <taxon>Pseudomonadati</taxon>
        <taxon>Pseudomonadota</taxon>
        <taxon>Alphaproteobacteria</taxon>
        <taxon>Rhodobacterales</taxon>
        <taxon>Paracoccaceae</taxon>
        <taxon>Albimonas</taxon>
    </lineage>
</organism>
<comment type="caution">
    <text evidence="7">Lacks conserved residue(s) required for the propagation of feature annotation.</text>
</comment>
<dbReference type="PANTHER" id="PTHR21058">
    <property type="entry name" value="6,7-DIMETHYL-8-RIBITYLLUMAZINE SYNTHASE DMRL SYNTHASE LUMAZINE SYNTHASE"/>
    <property type="match status" value="1"/>
</dbReference>